<dbReference type="InterPro" id="IPR012337">
    <property type="entry name" value="RNaseH-like_sf"/>
</dbReference>
<evidence type="ECO:0000259" key="10">
    <source>
        <dbReference type="PROSITE" id="PS50158"/>
    </source>
</evidence>
<evidence type="ECO:0000256" key="7">
    <source>
        <dbReference type="SAM" id="MobiDB-lite"/>
    </source>
</evidence>
<dbReference type="CDD" id="cd09272">
    <property type="entry name" value="RNase_HI_RT_Ty1"/>
    <property type="match status" value="1"/>
</dbReference>
<dbReference type="InterPro" id="IPR001878">
    <property type="entry name" value="Znf_CCHC"/>
</dbReference>
<dbReference type="InterPro" id="IPR013103">
    <property type="entry name" value="RVT_2"/>
</dbReference>
<evidence type="ECO:0000256" key="5">
    <source>
        <dbReference type="ARBA" id="ARBA00023080"/>
    </source>
</evidence>
<dbReference type="NCBIfam" id="NF001862">
    <property type="entry name" value="PRK00601.1"/>
    <property type="match status" value="1"/>
</dbReference>
<evidence type="ECO:0000259" key="9">
    <source>
        <dbReference type="PROSITE" id="PS50103"/>
    </source>
</evidence>
<feature type="region of interest" description="Disordered" evidence="7">
    <location>
        <begin position="1097"/>
        <end position="1139"/>
    </location>
</feature>
<reference evidence="11" key="1">
    <citation type="submission" date="2022-10" db="EMBL/GenBank/DDBJ databases">
        <authorList>
            <person name="Chen Y."/>
            <person name="Dougan E. K."/>
            <person name="Chan C."/>
            <person name="Rhodes N."/>
            <person name="Thang M."/>
        </authorList>
    </citation>
    <scope>NUCLEOTIDE SEQUENCE</scope>
</reference>
<accession>A0A9P1C774</accession>
<dbReference type="Gene3D" id="2.70.40.10">
    <property type="match status" value="1"/>
</dbReference>
<dbReference type="Pfam" id="PF07727">
    <property type="entry name" value="RVT_2"/>
    <property type="match status" value="1"/>
</dbReference>
<feature type="chain" id="PRO_5043270182" description="dUTP diphosphatase" evidence="8">
    <location>
        <begin position="18"/>
        <end position="2412"/>
    </location>
</feature>
<organism evidence="11">
    <name type="scientific">Cladocopium goreaui</name>
    <dbReference type="NCBI Taxonomy" id="2562237"/>
    <lineage>
        <taxon>Eukaryota</taxon>
        <taxon>Sar</taxon>
        <taxon>Alveolata</taxon>
        <taxon>Dinophyceae</taxon>
        <taxon>Suessiales</taxon>
        <taxon>Symbiodiniaceae</taxon>
        <taxon>Cladocopium</taxon>
    </lineage>
</organism>
<dbReference type="Proteomes" id="UP001152797">
    <property type="component" value="Unassembled WGS sequence"/>
</dbReference>
<comment type="similarity">
    <text evidence="2">Belongs to the dUTPase family.</text>
</comment>
<feature type="domain" description="CCHC-type" evidence="10">
    <location>
        <begin position="452"/>
        <end position="467"/>
    </location>
</feature>
<keyword evidence="6" id="KW-0479">Metal-binding</keyword>
<dbReference type="PROSITE" id="PS50158">
    <property type="entry name" value="ZF_CCHC"/>
    <property type="match status" value="1"/>
</dbReference>
<dbReference type="OrthoDB" id="419889at2759"/>
<evidence type="ECO:0000256" key="3">
    <source>
        <dbReference type="ARBA" id="ARBA00012379"/>
    </source>
</evidence>
<dbReference type="InterPro" id="IPR036397">
    <property type="entry name" value="RNaseH_sf"/>
</dbReference>
<dbReference type="NCBIfam" id="TIGR00576">
    <property type="entry name" value="dut"/>
    <property type="match status" value="1"/>
</dbReference>
<reference evidence="12 13" key="2">
    <citation type="submission" date="2024-05" db="EMBL/GenBank/DDBJ databases">
        <authorList>
            <person name="Chen Y."/>
            <person name="Shah S."/>
            <person name="Dougan E. K."/>
            <person name="Thang M."/>
            <person name="Chan C."/>
        </authorList>
    </citation>
    <scope>NUCLEOTIDE SEQUENCE [LARGE SCALE GENOMIC DNA]</scope>
</reference>
<dbReference type="InterPro" id="IPR036157">
    <property type="entry name" value="dUTPase-like_sf"/>
</dbReference>
<dbReference type="EMBL" id="CAMXCT020001033">
    <property type="protein sequence ID" value="CAL1139350.1"/>
    <property type="molecule type" value="Genomic_DNA"/>
</dbReference>
<feature type="compositionally biased region" description="Basic and acidic residues" evidence="7">
    <location>
        <begin position="1121"/>
        <end position="1139"/>
    </location>
</feature>
<dbReference type="InterPro" id="IPR043502">
    <property type="entry name" value="DNA/RNA_pol_sf"/>
</dbReference>
<dbReference type="GO" id="GO:0000287">
    <property type="term" value="F:magnesium ion binding"/>
    <property type="evidence" value="ECO:0007669"/>
    <property type="project" value="InterPro"/>
</dbReference>
<dbReference type="SUPFAM" id="SSF53098">
    <property type="entry name" value="Ribonuclease H-like"/>
    <property type="match status" value="1"/>
</dbReference>
<dbReference type="GO" id="GO:0046081">
    <property type="term" value="P:dUTP catabolic process"/>
    <property type="evidence" value="ECO:0007669"/>
    <property type="project" value="InterPro"/>
</dbReference>
<dbReference type="EMBL" id="CAMXCT030001033">
    <property type="protein sequence ID" value="CAL4773287.1"/>
    <property type="molecule type" value="Genomic_DNA"/>
</dbReference>
<dbReference type="CDD" id="cd07557">
    <property type="entry name" value="trimeric_dUTPase"/>
    <property type="match status" value="1"/>
</dbReference>
<evidence type="ECO:0000313" key="13">
    <source>
        <dbReference type="Proteomes" id="UP001152797"/>
    </source>
</evidence>
<evidence type="ECO:0000256" key="8">
    <source>
        <dbReference type="SAM" id="SignalP"/>
    </source>
</evidence>
<dbReference type="PANTHER" id="PTHR11241:SF0">
    <property type="entry name" value="DEOXYURIDINE 5'-TRIPHOSPHATE NUCLEOTIDOHYDROLASE"/>
    <property type="match status" value="1"/>
</dbReference>
<keyword evidence="8" id="KW-0732">Signal</keyword>
<dbReference type="PROSITE" id="PS50103">
    <property type="entry name" value="ZF_C3H1"/>
    <property type="match status" value="1"/>
</dbReference>
<dbReference type="InterPro" id="IPR029054">
    <property type="entry name" value="dUTPase-like"/>
</dbReference>
<dbReference type="GO" id="GO:0004170">
    <property type="term" value="F:dUTP diphosphatase activity"/>
    <property type="evidence" value="ECO:0007669"/>
    <property type="project" value="UniProtKB-EC"/>
</dbReference>
<dbReference type="SUPFAM" id="SSF56672">
    <property type="entry name" value="DNA/RNA polymerases"/>
    <property type="match status" value="1"/>
</dbReference>
<evidence type="ECO:0000256" key="1">
    <source>
        <dbReference type="ARBA" id="ARBA00005142"/>
    </source>
</evidence>
<proteinExistence type="inferred from homology"/>
<keyword evidence="6" id="KW-0862">Zinc</keyword>
<feature type="zinc finger region" description="C3H1-type" evidence="6">
    <location>
        <begin position="417"/>
        <end position="445"/>
    </location>
</feature>
<dbReference type="GO" id="GO:0008270">
    <property type="term" value="F:zinc ion binding"/>
    <property type="evidence" value="ECO:0007669"/>
    <property type="project" value="UniProtKB-KW"/>
</dbReference>
<gene>
    <name evidence="11" type="ORF">C1SCF055_LOCUS13361</name>
</gene>
<evidence type="ECO:0000256" key="4">
    <source>
        <dbReference type="ARBA" id="ARBA00022801"/>
    </source>
</evidence>
<evidence type="ECO:0000256" key="2">
    <source>
        <dbReference type="ARBA" id="ARBA00006581"/>
    </source>
</evidence>
<dbReference type="EMBL" id="CAMXCT010001033">
    <property type="protein sequence ID" value="CAI3985975.1"/>
    <property type="molecule type" value="Genomic_DNA"/>
</dbReference>
<dbReference type="PANTHER" id="PTHR11241">
    <property type="entry name" value="DEOXYURIDINE 5'-TRIPHOSPHATE NUCLEOTIDOHYDROLASE"/>
    <property type="match status" value="1"/>
</dbReference>
<keyword evidence="6" id="KW-0863">Zinc-finger</keyword>
<keyword evidence="5" id="KW-0546">Nucleotide metabolism</keyword>
<comment type="caution">
    <text evidence="11">The sequence shown here is derived from an EMBL/GenBank/DDBJ whole genome shotgun (WGS) entry which is preliminary data.</text>
</comment>
<name>A0A9P1C774_9DINO</name>
<evidence type="ECO:0000313" key="11">
    <source>
        <dbReference type="EMBL" id="CAI3985975.1"/>
    </source>
</evidence>
<feature type="region of interest" description="Disordered" evidence="7">
    <location>
        <begin position="475"/>
        <end position="537"/>
    </location>
</feature>
<dbReference type="SUPFAM" id="SSF51283">
    <property type="entry name" value="dUTPase-like"/>
    <property type="match status" value="1"/>
</dbReference>
<evidence type="ECO:0000256" key="6">
    <source>
        <dbReference type="PROSITE-ProRule" id="PRU00723"/>
    </source>
</evidence>
<sequence length="2412" mass="264861">MLLLFIMEALMFMRVLSLLEAPQPNEVHVPLEVQLFHVVLKFLVVLLFNKALKFLEVLQPNEVLKLLKALVFLKALKSEEVMVMQWRAAVAIHHLDLIVLEIPLSPMRMHPVEVVMILPGMAAPCSSVVLLGGKGDQDGQEVLEVQESIRTVDLPCLTDLGESEIGPLVAGDWLTSITPLMKDLSPSSATWWDAVLTVAGDSYQTWLNSDPLTRLRINPVTPPAFLRSPFARVEQRAQTILLKAIPESLRSEIISNRSIGSIQIIFRVLTRYQPGGLAERTTLLKQLVEIKAPSNVAGVVSSLRSWKRWLVRVSELGINPPDATLLMSALDRLANVLTKGSPQTGFRLSSARAQLQVDTCPSLPTVLSFADTMMAEAESLFHGGATLPIEGVKVKALSSDQDPAPYPAPKVGSKDDQSGAKACHFFVSDGGCKKGKQCTFQHVWGNVNEYGRCWNCGSNQHRRENCPVADQQTKDSALKDNGTQKPSVKKQKKPAVKKAEGGSTQAKEDSGAQDAAPKIEEATTSNASASSHGASSQDQVAGLLVEATHLLRSMRPSLKAVKLSSLPADRCGRALLDGGATHALRTAVSKEEFDSAVPVRVELAAGEVVLRQLPGSDVLISEEAIQTIVPLGKLMLLGYSVSWDVDGFTLKSPSGVVIDTQLEGDCPTVDESIALELIAELEVPDEILVQIPPRKKWSGDSVPWNRRWRKRLQSSPALVLHLFSGGDPKFWQEGLAPHGLTALCVDKCIDPGHDLLRDTTYHFLMDLCESGRVEALLGGPPCRTVSKLRFRSPGPPPVRTRHGPERFGLKDLSSNLHESVLQDTVLWLRYVWLYALAQDSRDAKVGFLKESPEDPETYKKDDDPVEYPSFFSWPEWSSLKSKYNIFEVSFDQGPFGHETKKPTRLGTNLGLLRELHGVRGPGTGVQDDGATIEQRIQRSRRWAAWAPQLKLKILEAVVAEFKVPLVKKLSEAQWQQHRANDHQPFSSECFDCQVGGGRHKPHLKIHNPDTYTLSVDVCGPFQQGHDQLISKAKYALVGVFTVPISEEGQKLCPTPWDFIQIIEKDAEEPSPEAPFRRPSDSEDVPFFPEIEHLSAEECAEGALSPDARPEPDGGEAEIEEEGGKKDGGEGEDGGQIKEWEDQIDPTKKVYVKNFTLTEILSSRTSTSVLAALNRMVAKLTYLGFSARRLHSDRAAELSSKAVTRWAEQKEIFRTFTSGSDWKSNGRVEAEIGMLKRAANIVMKSSCVDPSYWPLVFRHAAERRGRLQLAELGMRTGKLLPFGQEVVVGTKKWEDFQGHWRARKKKAWIQGPDVSMSLTSGGHYVVDEDGKYMHATDIALNAGPRLRIEDDPSPLPELVELSAKACEHSFDEAPRHRVHGKQSLKSLGLDEVSADDLQDRLHRGCHLANVEAKNLETNMDTADSVMSSLADLDKENGKLVAFLKAIKEYEEGEVADACAAAVPPDEFLQTKTYSLHEVRRDVQPWIESMKAEFESLLSHKAIEVVTKECAERRMEEARQVGKLVEVIPAKGVFTRKAGSGKRKTRVVACGNCMSERETADLYAAGLDATQLRCILKESTLQNWEIGVCDIRTAFLLAPTSQSELIVIQPSRILIDCGVIPEGTMWIVTGALYGLTTAPRDWGGFRDATLTSCRWSGLLNGCRVQYQFQQLSDPNVWQILSTADGSDSTVCGYLAVYVDDLLFVGPDCVIDDAFARIRSMWVTSDFEKVSSSSSLKFCGMELHRTPEGLKIHQESYVHELLQRHSVEISSPYVRLLDDPAPVSDPSPTDVKKAQAIAGELLWVAGRSRPDVAAAVHKMSQWVTRNPCWAIQCGYEVLKYLKHSPNLGLVYSGVRPRDPDDDPPKCPRKAGSIEILSDSSFAPSGENSISGLVILFAGDPVQWHTQKQSLVALSTAEAELCAMVDALQAGRSVRSFVELIHPGTDMVMFGDNRAALILAGGQGGGWRTRHLRIRSSALTDALKRGELQLFHMAGTRLLADALTKLLHAVPLRRFCIGMGMVSPSSEMKALKSLDVKPVSSTGIKSKLGQCLGLLMSCLAFLPDVGGVSTSDDEPSSMTLDWPLLLMLEDLKVKVLSHEAVLPARASRDAAGLDVSTVESFVLEPGERRLVSTGLQLELPPGTYGRLASRSGLASGFGVEVGAGVIDPDFRGEVKVLLFNQGHHNVTFNPGDRVAQLIVERFSCARVVPVNSLSTTIRSADGFGSTGVSSAAMAAVSRSSASVTDGGLRLRSLRTSTDVGFSASSSAASSDARSLSQPTHGSEPVSSDPFFPFCGSWFAGPGQLMETVIQARSDEFRRNLLPFDDWKFNIPPVSCADSRNEFLIDGEAISVFTHGKSRQKLFDVRVDSDLFRPVRVTLAWHCDGKVQLTVDRRNGYHSELLASKWRGYTIMYHKKA</sequence>
<feature type="compositionally biased region" description="Basic residues" evidence="7">
    <location>
        <begin position="487"/>
        <end position="496"/>
    </location>
</feature>
<evidence type="ECO:0000313" key="12">
    <source>
        <dbReference type="EMBL" id="CAL4773287.1"/>
    </source>
</evidence>
<dbReference type="GO" id="GO:0003676">
    <property type="term" value="F:nucleic acid binding"/>
    <property type="evidence" value="ECO:0007669"/>
    <property type="project" value="InterPro"/>
</dbReference>
<dbReference type="EC" id="3.6.1.23" evidence="3"/>
<dbReference type="Pfam" id="PF00692">
    <property type="entry name" value="dUTPase"/>
    <property type="match status" value="1"/>
</dbReference>
<feature type="signal peptide" evidence="8">
    <location>
        <begin position="1"/>
        <end position="17"/>
    </location>
</feature>
<dbReference type="GO" id="GO:0006226">
    <property type="term" value="P:dUMP biosynthetic process"/>
    <property type="evidence" value="ECO:0007669"/>
    <property type="project" value="InterPro"/>
</dbReference>
<feature type="compositionally biased region" description="Low complexity" evidence="7">
    <location>
        <begin position="522"/>
        <end position="536"/>
    </location>
</feature>
<keyword evidence="13" id="KW-1185">Reference proteome</keyword>
<protein>
    <recommendedName>
        <fullName evidence="3">dUTP diphosphatase</fullName>
        <ecNumber evidence="3">3.6.1.23</ecNumber>
    </recommendedName>
</protein>
<feature type="domain" description="C3H1-type" evidence="9">
    <location>
        <begin position="417"/>
        <end position="445"/>
    </location>
</feature>
<dbReference type="InterPro" id="IPR000571">
    <property type="entry name" value="Znf_CCCH"/>
</dbReference>
<dbReference type="Gene3D" id="3.30.420.10">
    <property type="entry name" value="Ribonuclease H-like superfamily/Ribonuclease H"/>
    <property type="match status" value="1"/>
</dbReference>
<keyword evidence="4" id="KW-0378">Hydrolase</keyword>
<dbReference type="InterPro" id="IPR008181">
    <property type="entry name" value="dUTPase"/>
</dbReference>
<dbReference type="InterPro" id="IPR033704">
    <property type="entry name" value="dUTPase_trimeric"/>
</dbReference>
<comment type="pathway">
    <text evidence="1">Pyrimidine metabolism; dUMP biosynthesis; dUMP from dCTP (dUTP route): step 2/2.</text>
</comment>